<protein>
    <recommendedName>
        <fullName evidence="3">DUF4303 domain-containing protein</fullName>
    </recommendedName>
</protein>
<evidence type="ECO:0008006" key="3">
    <source>
        <dbReference type="Google" id="ProtNLM"/>
    </source>
</evidence>
<dbReference type="RefSeq" id="WP_336474161.1">
    <property type="nucleotide sequence ID" value="NZ_JBAWSX010000018.1"/>
</dbReference>
<reference evidence="1 2" key="1">
    <citation type="submission" date="2024-01" db="EMBL/GenBank/DDBJ databases">
        <title>Seven novel Bacillus-like species.</title>
        <authorList>
            <person name="Liu G."/>
        </authorList>
    </citation>
    <scope>NUCLEOTIDE SEQUENCE [LARGE SCALE GENOMIC DNA]</scope>
    <source>
        <strain evidence="1 2">FJAT-51639</strain>
    </source>
</reference>
<organism evidence="1 2">
    <name type="scientific">Bacillus bruguierae</name>
    <dbReference type="NCBI Taxonomy" id="3127667"/>
    <lineage>
        <taxon>Bacteria</taxon>
        <taxon>Bacillati</taxon>
        <taxon>Bacillota</taxon>
        <taxon>Bacilli</taxon>
        <taxon>Bacillales</taxon>
        <taxon>Bacillaceae</taxon>
        <taxon>Bacillus</taxon>
    </lineage>
</organism>
<dbReference type="Proteomes" id="UP001372526">
    <property type="component" value="Unassembled WGS sequence"/>
</dbReference>
<name>A0ABU8FME3_9BACI</name>
<gene>
    <name evidence="1" type="ORF">WAZ07_22060</name>
</gene>
<sequence length="162" mass="18754">MFTIENYTSSLKKGLEEHSDNLIRNIKETIHFNYYKGIDLLDFTAFVQGFGMSIVMYSMDGGASEVFYEGSDSSIFSGSHDLIEDIEYYDGKSDEFWEFYDQNGEELSKIETEAIVEWFAACWNKAGGTSVKMPAYFSFHDYDPCFDLHNSKWITDGDKWFD</sequence>
<evidence type="ECO:0000313" key="2">
    <source>
        <dbReference type="Proteomes" id="UP001372526"/>
    </source>
</evidence>
<accession>A0ABU8FME3</accession>
<proteinExistence type="predicted"/>
<keyword evidence="2" id="KW-1185">Reference proteome</keyword>
<dbReference type="EMBL" id="JBAWSX010000018">
    <property type="protein sequence ID" value="MEI4803864.1"/>
    <property type="molecule type" value="Genomic_DNA"/>
</dbReference>
<evidence type="ECO:0000313" key="1">
    <source>
        <dbReference type="EMBL" id="MEI4803864.1"/>
    </source>
</evidence>
<comment type="caution">
    <text evidence="1">The sequence shown here is derived from an EMBL/GenBank/DDBJ whole genome shotgun (WGS) entry which is preliminary data.</text>
</comment>